<dbReference type="KEGG" id="tle:Tlet_0196"/>
<dbReference type="InterPro" id="IPR005844">
    <property type="entry name" value="A-D-PHexomutase_a/b/a-I"/>
</dbReference>
<dbReference type="eggNOG" id="COG1109">
    <property type="taxonomic scope" value="Bacteria"/>
</dbReference>
<dbReference type="Pfam" id="PF02878">
    <property type="entry name" value="PGM_PMM_I"/>
    <property type="match status" value="1"/>
</dbReference>
<dbReference type="CDD" id="cd05800">
    <property type="entry name" value="PGM_like2"/>
    <property type="match status" value="1"/>
</dbReference>
<dbReference type="Gene3D" id="3.40.120.10">
    <property type="entry name" value="Alpha-D-Glucose-1,6-Bisphosphate, subunit A, domain 3"/>
    <property type="match status" value="3"/>
</dbReference>
<comment type="cofactor">
    <cofactor evidence="1">
        <name>Mg(2+)</name>
        <dbReference type="ChEBI" id="CHEBI:18420"/>
    </cofactor>
</comment>
<gene>
    <name evidence="12" type="ordered locus">Tlet_0196</name>
</gene>
<name>A8F3N2_PSELT</name>
<dbReference type="Pfam" id="PF02880">
    <property type="entry name" value="PGM_PMM_III"/>
    <property type="match status" value="1"/>
</dbReference>
<evidence type="ECO:0000256" key="2">
    <source>
        <dbReference type="ARBA" id="ARBA00010231"/>
    </source>
</evidence>
<evidence type="ECO:0000259" key="9">
    <source>
        <dbReference type="Pfam" id="PF02878"/>
    </source>
</evidence>
<dbReference type="InterPro" id="IPR005845">
    <property type="entry name" value="A-D-PHexomutase_a/b/a-II"/>
</dbReference>
<dbReference type="EC" id="5.4.2.2" evidence="12"/>
<evidence type="ECO:0000256" key="6">
    <source>
        <dbReference type="ARBA" id="ARBA00023235"/>
    </source>
</evidence>
<feature type="domain" description="Alpha-D-phosphohexomutase alpha/beta/alpha" evidence="9">
    <location>
        <begin position="3"/>
        <end position="137"/>
    </location>
</feature>
<evidence type="ECO:0000256" key="7">
    <source>
        <dbReference type="RuleBase" id="RU004326"/>
    </source>
</evidence>
<dbReference type="OrthoDB" id="9806956at2"/>
<dbReference type="InterPro" id="IPR036900">
    <property type="entry name" value="A-D-PHexomutase_C_sf"/>
</dbReference>
<evidence type="ECO:0000259" key="10">
    <source>
        <dbReference type="Pfam" id="PF02879"/>
    </source>
</evidence>
<feature type="domain" description="Alpha-D-phosphohexomutase alpha/beta/alpha" evidence="11">
    <location>
        <begin position="266"/>
        <end position="376"/>
    </location>
</feature>
<dbReference type="SUPFAM" id="SSF55957">
    <property type="entry name" value="Phosphoglucomutase, C-terminal domain"/>
    <property type="match status" value="1"/>
</dbReference>
<evidence type="ECO:0000259" key="11">
    <source>
        <dbReference type="Pfam" id="PF02880"/>
    </source>
</evidence>
<evidence type="ECO:0000313" key="13">
    <source>
        <dbReference type="Proteomes" id="UP000002016"/>
    </source>
</evidence>
<dbReference type="GO" id="GO:0005975">
    <property type="term" value="P:carbohydrate metabolic process"/>
    <property type="evidence" value="ECO:0007669"/>
    <property type="project" value="InterPro"/>
</dbReference>
<dbReference type="STRING" id="416591.Tlet_0196"/>
<reference evidence="12 13" key="2">
    <citation type="journal article" date="2009" name="Proc. Natl. Acad. Sci. U.S.A.">
        <title>On the chimeric nature, thermophilic origin, and phylogenetic placement of the Thermotogales.</title>
        <authorList>
            <person name="Zhaxybayeva O."/>
            <person name="Swithers K.S."/>
            <person name="Lapierre P."/>
            <person name="Fournier G.P."/>
            <person name="Bickhart D.M."/>
            <person name="DeBoy R.T."/>
            <person name="Nelson K.E."/>
            <person name="Nesbo C.L."/>
            <person name="Doolittle W.F."/>
            <person name="Gogarten J.P."/>
            <person name="Noll K.M."/>
        </authorList>
    </citation>
    <scope>NUCLEOTIDE SEQUENCE [LARGE SCALE GENOMIC DNA]</scope>
    <source>
        <strain evidence="13">ATCC BAA-301 / DSM 14385 / NBRC 107922 / TMO</strain>
    </source>
</reference>
<accession>A8F3N2</accession>
<keyword evidence="4 7" id="KW-0479">Metal-binding</keyword>
<protein>
    <submittedName>
        <fullName evidence="12">Phosphoglucomutase</fullName>
        <ecNumber evidence="12">5.4.2.2</ecNumber>
    </submittedName>
</protein>
<dbReference type="RefSeq" id="WP_012002247.1">
    <property type="nucleotide sequence ID" value="NC_009828.1"/>
</dbReference>
<keyword evidence="13" id="KW-1185">Reference proteome</keyword>
<evidence type="ECO:0000259" key="8">
    <source>
        <dbReference type="Pfam" id="PF00408"/>
    </source>
</evidence>
<organism evidence="12 13">
    <name type="scientific">Pseudothermotoga lettingae (strain ATCC BAA-301 / DSM 14385 / NBRC 107922 / TMO)</name>
    <name type="common">Thermotoga lettingae</name>
    <dbReference type="NCBI Taxonomy" id="416591"/>
    <lineage>
        <taxon>Bacteria</taxon>
        <taxon>Thermotogati</taxon>
        <taxon>Thermotogota</taxon>
        <taxon>Thermotogae</taxon>
        <taxon>Thermotogales</taxon>
        <taxon>Thermotogaceae</taxon>
        <taxon>Pseudothermotoga</taxon>
    </lineage>
</organism>
<dbReference type="PANTHER" id="PTHR45745:SF1">
    <property type="entry name" value="PHOSPHOGLUCOMUTASE 2B-RELATED"/>
    <property type="match status" value="1"/>
</dbReference>
<dbReference type="InterPro" id="IPR016055">
    <property type="entry name" value="A-D-PHexomutase_a/b/a-I/II/III"/>
</dbReference>
<dbReference type="Gene3D" id="3.30.310.50">
    <property type="entry name" value="Alpha-D-phosphohexomutase, C-terminal domain"/>
    <property type="match status" value="1"/>
</dbReference>
<keyword evidence="3" id="KW-0597">Phosphoprotein</keyword>
<dbReference type="PANTHER" id="PTHR45745">
    <property type="entry name" value="PHOSPHOMANNOMUTASE 45A"/>
    <property type="match status" value="1"/>
</dbReference>
<dbReference type="PRINTS" id="PR00509">
    <property type="entry name" value="PGMPMM"/>
</dbReference>
<evidence type="ECO:0000256" key="3">
    <source>
        <dbReference type="ARBA" id="ARBA00022553"/>
    </source>
</evidence>
<dbReference type="InterPro" id="IPR005841">
    <property type="entry name" value="Alpha-D-phosphohexomutase_SF"/>
</dbReference>
<dbReference type="HOGENOM" id="CLU_016950_7_1_0"/>
<reference evidence="12 13" key="1">
    <citation type="submission" date="2007-08" db="EMBL/GenBank/DDBJ databases">
        <title>Complete sequence of Thermotoga lettingae TMO.</title>
        <authorList>
            <consortium name="US DOE Joint Genome Institute"/>
            <person name="Copeland A."/>
            <person name="Lucas S."/>
            <person name="Lapidus A."/>
            <person name="Barry K."/>
            <person name="Glavina del Rio T."/>
            <person name="Dalin E."/>
            <person name="Tice H."/>
            <person name="Pitluck S."/>
            <person name="Foster B."/>
            <person name="Bruce D."/>
            <person name="Schmutz J."/>
            <person name="Larimer F."/>
            <person name="Land M."/>
            <person name="Hauser L."/>
            <person name="Kyrpides N."/>
            <person name="Mikhailova N."/>
            <person name="Nelson K."/>
            <person name="Gogarten J.P."/>
            <person name="Noll K."/>
            <person name="Richardson P."/>
        </authorList>
    </citation>
    <scope>NUCLEOTIDE SEQUENCE [LARGE SCALE GENOMIC DNA]</scope>
    <source>
        <strain evidence="13">ATCC BAA-301 / DSM 14385 / NBRC 107922 / TMO</strain>
    </source>
</reference>
<dbReference type="GO" id="GO:0006166">
    <property type="term" value="P:purine ribonucleoside salvage"/>
    <property type="evidence" value="ECO:0007669"/>
    <property type="project" value="TreeGrafter"/>
</dbReference>
<feature type="domain" description="Alpha-D-phosphohexomutase alpha/beta/alpha" evidence="10">
    <location>
        <begin position="161"/>
        <end position="261"/>
    </location>
</feature>
<proteinExistence type="inferred from homology"/>
<dbReference type="GO" id="GO:0008973">
    <property type="term" value="F:phosphopentomutase activity"/>
    <property type="evidence" value="ECO:0007669"/>
    <property type="project" value="TreeGrafter"/>
</dbReference>
<feature type="domain" description="Alpha-D-phosphohexomutase C-terminal" evidence="8">
    <location>
        <begin position="411"/>
        <end position="465"/>
    </location>
</feature>
<dbReference type="PROSITE" id="PS00710">
    <property type="entry name" value="PGM_PMM"/>
    <property type="match status" value="1"/>
</dbReference>
<dbReference type="Pfam" id="PF00408">
    <property type="entry name" value="PGM_PMM_IV"/>
    <property type="match status" value="1"/>
</dbReference>
<dbReference type="InterPro" id="IPR005843">
    <property type="entry name" value="A-D-PHexomutase_C"/>
</dbReference>
<evidence type="ECO:0000256" key="4">
    <source>
        <dbReference type="ARBA" id="ARBA00022723"/>
    </source>
</evidence>
<dbReference type="Proteomes" id="UP000002016">
    <property type="component" value="Chromosome"/>
</dbReference>
<dbReference type="GO" id="GO:0004614">
    <property type="term" value="F:phosphoglucomutase activity"/>
    <property type="evidence" value="ECO:0007669"/>
    <property type="project" value="UniProtKB-EC"/>
</dbReference>
<sequence>MKIKFGTSGWRAIMGDQFTFSNVKIVTQAIAEYLKKNGGRKVIVARDTRFMTENYAQLVAEVLAANGIKVLMPENPTPTPVVSYAIRHYKLDGGINITASHNPPEYCGIKFNPSDGSPAPTEVTSEIEKLIEKIDERKIPLMNLREASSKDLFEIIDPKPDYFKALSELIDIERIKSAGLRVIADLLYGSSIGYLDDLCQTICSDLDVVHNYRNPYFGGGRPEPDETRLSEFSSRIKNLNWDVLISTDGDADRFGILDNNGEFVKPNEIIALLAYHLYKNKGKIGPVARTIATSHAVDAVAHTFKQKVLETPVGFKFLATVLMSENAVIAGEESGGLSIANHVPEKDGILACLLVLEMIAYEKKSLSEIRKQFEKEYGKFNNTRIDIDFQSDEEKKQFLDKFKNIEDYLVNLKIVDEDSVDGMRYFFDKDGSWLLVRPSGTEPIVRIYLESRDLQTLQTMLSAVRKISRYAE</sequence>
<dbReference type="InterPro" id="IPR005846">
    <property type="entry name" value="A-D-PHexomutase_a/b/a-III"/>
</dbReference>
<dbReference type="AlphaFoldDB" id="A8F3N2"/>
<dbReference type="SUPFAM" id="SSF53738">
    <property type="entry name" value="Phosphoglucomutase, first 3 domains"/>
    <property type="match status" value="2"/>
</dbReference>
<evidence type="ECO:0000256" key="1">
    <source>
        <dbReference type="ARBA" id="ARBA00001946"/>
    </source>
</evidence>
<dbReference type="InterPro" id="IPR016066">
    <property type="entry name" value="A-D-PHexomutase_CS"/>
</dbReference>
<dbReference type="Pfam" id="PF02879">
    <property type="entry name" value="PGM_PMM_II"/>
    <property type="match status" value="1"/>
</dbReference>
<dbReference type="EMBL" id="CP000812">
    <property type="protein sequence ID" value="ABV32766.1"/>
    <property type="molecule type" value="Genomic_DNA"/>
</dbReference>
<evidence type="ECO:0000313" key="12">
    <source>
        <dbReference type="EMBL" id="ABV32766.1"/>
    </source>
</evidence>
<comment type="similarity">
    <text evidence="2 7">Belongs to the phosphohexose mutase family.</text>
</comment>
<evidence type="ECO:0000256" key="5">
    <source>
        <dbReference type="ARBA" id="ARBA00022842"/>
    </source>
</evidence>
<keyword evidence="6 12" id="KW-0413">Isomerase</keyword>
<dbReference type="GO" id="GO:0000287">
    <property type="term" value="F:magnesium ion binding"/>
    <property type="evidence" value="ECO:0007669"/>
    <property type="project" value="InterPro"/>
</dbReference>
<keyword evidence="5 7" id="KW-0460">Magnesium</keyword>